<reference evidence="1 2" key="1">
    <citation type="submission" date="2019-05" db="EMBL/GenBank/DDBJ databases">
        <authorList>
            <consortium name="Science for Life Laboratories"/>
        </authorList>
    </citation>
    <scope>NUCLEOTIDE SEQUENCE [LARGE SCALE GENOMIC DNA]</scope>
    <source>
        <strain evidence="1">Soil9</strain>
    </source>
</reference>
<dbReference type="Proteomes" id="UP000464178">
    <property type="component" value="Chromosome"/>
</dbReference>
<sequence>MSTILLAALALAPAQPAGDKHDEQNPLFKRLMDPGLEVGTDAKAKFPAPTMADGLAADKQKAIIKSAIGTDYNYEEFVRDSVVAPQVMKIRDLEPADKTAPARAVDVWFVVYGDFKLLEDEKFLDKLIGAGKASGGGKGGPLPAAELTKRNIEIKKGDEKREGYGTIEFDFLEKVRLRATGHAMWSRNGDSVLAAAEVDPRFRDDKEFPNEWRSITKTGGQTKVGNPNPWGGAAMYLKITKLAEPAGALFVEQHIVFAEPTGWFDGANLLRSKLPLVVQDNVRTMRKEFKKK</sequence>
<evidence type="ECO:0000313" key="2">
    <source>
        <dbReference type="Proteomes" id="UP000464178"/>
    </source>
</evidence>
<evidence type="ECO:0000313" key="1">
    <source>
        <dbReference type="EMBL" id="VTR92975.1"/>
    </source>
</evidence>
<protein>
    <submittedName>
        <fullName evidence="1">Uncharacterized protein</fullName>
    </submittedName>
</protein>
<accession>A0A6P2CXZ0</accession>
<proteinExistence type="predicted"/>
<gene>
    <name evidence="1" type="ORF">SOIL9_47390</name>
</gene>
<organism evidence="1 2">
    <name type="scientific">Gemmata massiliana</name>
    <dbReference type="NCBI Taxonomy" id="1210884"/>
    <lineage>
        <taxon>Bacteria</taxon>
        <taxon>Pseudomonadati</taxon>
        <taxon>Planctomycetota</taxon>
        <taxon>Planctomycetia</taxon>
        <taxon>Gemmatales</taxon>
        <taxon>Gemmataceae</taxon>
        <taxon>Gemmata</taxon>
    </lineage>
</organism>
<name>A0A6P2CXZ0_9BACT</name>
<dbReference type="KEGG" id="gms:SOIL9_47390"/>
<dbReference type="RefSeq" id="WP_162667767.1">
    <property type="nucleotide sequence ID" value="NZ_LR593886.1"/>
</dbReference>
<dbReference type="EMBL" id="LR593886">
    <property type="protein sequence ID" value="VTR92975.1"/>
    <property type="molecule type" value="Genomic_DNA"/>
</dbReference>
<keyword evidence="2" id="KW-1185">Reference proteome</keyword>
<dbReference type="AlphaFoldDB" id="A0A6P2CXZ0"/>